<accession>A0A0H2R0M2</accession>
<organism evidence="1 2">
    <name type="scientific">Schizopora paradoxa</name>
    <dbReference type="NCBI Taxonomy" id="27342"/>
    <lineage>
        <taxon>Eukaryota</taxon>
        <taxon>Fungi</taxon>
        <taxon>Dikarya</taxon>
        <taxon>Basidiomycota</taxon>
        <taxon>Agaricomycotina</taxon>
        <taxon>Agaricomycetes</taxon>
        <taxon>Hymenochaetales</taxon>
        <taxon>Schizoporaceae</taxon>
        <taxon>Schizopora</taxon>
    </lineage>
</organism>
<protein>
    <submittedName>
        <fullName evidence="1">Uncharacterized protein</fullName>
    </submittedName>
</protein>
<dbReference type="InParanoid" id="A0A0H2R0M2"/>
<name>A0A0H2R0M2_9AGAM</name>
<evidence type="ECO:0000313" key="2">
    <source>
        <dbReference type="Proteomes" id="UP000053477"/>
    </source>
</evidence>
<proteinExistence type="predicted"/>
<gene>
    <name evidence="1" type="ORF">SCHPADRAFT_947055</name>
</gene>
<sequence length="151" mass="16960">MSFRASTSKPHSFDPYAQAKLRKAEKVATKEDAVHAQKILKWSRSIRDEARHTFFASRDSLRALYDLIEIKKAKLIESREGLVAANTAVKKNRRKLRALCVKIDAATDSALCRDAETSGDEKCDTVSLTDISSFDEGLAAEPKNERFSREI</sequence>
<keyword evidence="2" id="KW-1185">Reference proteome</keyword>
<reference evidence="1 2" key="1">
    <citation type="submission" date="2015-04" db="EMBL/GenBank/DDBJ databases">
        <title>Complete genome sequence of Schizopora paradoxa KUC8140, a cosmopolitan wood degrader in East Asia.</title>
        <authorList>
            <consortium name="DOE Joint Genome Institute"/>
            <person name="Min B."/>
            <person name="Park H."/>
            <person name="Jang Y."/>
            <person name="Kim J.-J."/>
            <person name="Kim K.H."/>
            <person name="Pangilinan J."/>
            <person name="Lipzen A."/>
            <person name="Riley R."/>
            <person name="Grigoriev I.V."/>
            <person name="Spatafora J.W."/>
            <person name="Choi I.-G."/>
        </authorList>
    </citation>
    <scope>NUCLEOTIDE SEQUENCE [LARGE SCALE GENOMIC DNA]</scope>
    <source>
        <strain evidence="1 2">KUC8140</strain>
    </source>
</reference>
<dbReference type="EMBL" id="KQ086334">
    <property type="protein sequence ID" value="KLO05269.1"/>
    <property type="molecule type" value="Genomic_DNA"/>
</dbReference>
<evidence type="ECO:0000313" key="1">
    <source>
        <dbReference type="EMBL" id="KLO05269.1"/>
    </source>
</evidence>
<dbReference type="AlphaFoldDB" id="A0A0H2R0M2"/>
<dbReference type="Proteomes" id="UP000053477">
    <property type="component" value="Unassembled WGS sequence"/>
</dbReference>